<sequence>MAGHNLDCDLLDQLLREDDDVIMPIPDFESEPHLLISKVRKHYMEYIIKLLSVNYETHHKLINKNLYMPSAIWRCAKTIEMSAAQACMVVQIYRNNIITAVKQLKNDTKKGKLHKKLFTCLNKPPENDKKTQTTNTFKDYNCQCMQNKRKRRSRGSTSPKADQLETKHYNLHNEHDDHSLDNFHSNAALKHSIVVSSENTVPVDAQVPSTNQPTDSQECDELMMQLERMFHGDTTNDDELYESVLYDKFDTTGDTNISVNSNKDSVIDSHAAEIKSLDERLANLTGLIVNNDSNVVPKTETKKNKSGSSKWLCEEYFLKQKLYELLDQIRDMDRKEIERIKQKFIHLFGEDSDDEGILSPLDETPEFIISCKERIAPWVVKLLTPHYIKGHIKGKGIFKALAKHLIRLIYQCSKYPEEYEVTSFVSDFLKNHKIIKSEADFMEFRIENI</sequence>
<accession>A0A7E5W4M8</accession>
<proteinExistence type="predicted"/>
<dbReference type="Pfam" id="PF08236">
    <property type="entry name" value="SRI"/>
    <property type="match status" value="1"/>
</dbReference>
<dbReference type="GO" id="GO:0006355">
    <property type="term" value="P:regulation of DNA-templated transcription"/>
    <property type="evidence" value="ECO:0007669"/>
    <property type="project" value="InterPro"/>
</dbReference>
<comment type="subcellular location">
    <subcellularLocation>
        <location evidence="1">Nucleus</location>
    </subcellularLocation>
</comment>
<dbReference type="OrthoDB" id="6594281at2759"/>
<gene>
    <name evidence="5" type="primary">LOC113499333</name>
</gene>
<evidence type="ECO:0000313" key="4">
    <source>
        <dbReference type="Proteomes" id="UP000322000"/>
    </source>
</evidence>
<evidence type="ECO:0000256" key="1">
    <source>
        <dbReference type="ARBA" id="ARBA00004123"/>
    </source>
</evidence>
<dbReference type="AlphaFoldDB" id="A0A7E5W4M8"/>
<keyword evidence="2" id="KW-0539">Nucleus</keyword>
<reference evidence="5" key="1">
    <citation type="submission" date="2025-08" db="UniProtKB">
        <authorList>
            <consortium name="RefSeq"/>
        </authorList>
    </citation>
    <scope>IDENTIFICATION</scope>
</reference>
<dbReference type="Proteomes" id="UP000322000">
    <property type="component" value="Chromosome 12"/>
</dbReference>
<evidence type="ECO:0000259" key="3">
    <source>
        <dbReference type="Pfam" id="PF08236"/>
    </source>
</evidence>
<dbReference type="RefSeq" id="XP_026735570.1">
    <property type="nucleotide sequence ID" value="XM_026879769.1"/>
</dbReference>
<dbReference type="GeneID" id="113499333"/>
<organism evidence="4 5">
    <name type="scientific">Trichoplusia ni</name>
    <name type="common">Cabbage looper</name>
    <dbReference type="NCBI Taxonomy" id="7111"/>
    <lineage>
        <taxon>Eukaryota</taxon>
        <taxon>Metazoa</taxon>
        <taxon>Ecdysozoa</taxon>
        <taxon>Arthropoda</taxon>
        <taxon>Hexapoda</taxon>
        <taxon>Insecta</taxon>
        <taxon>Pterygota</taxon>
        <taxon>Neoptera</taxon>
        <taxon>Endopterygota</taxon>
        <taxon>Lepidoptera</taxon>
        <taxon>Glossata</taxon>
        <taxon>Ditrysia</taxon>
        <taxon>Noctuoidea</taxon>
        <taxon>Noctuidae</taxon>
        <taxon>Plusiinae</taxon>
        <taxon>Trichoplusia</taxon>
    </lineage>
</organism>
<dbReference type="InParanoid" id="A0A7E5W4M8"/>
<evidence type="ECO:0000313" key="5">
    <source>
        <dbReference type="RefSeq" id="XP_026735570.1"/>
    </source>
</evidence>
<dbReference type="InterPro" id="IPR013257">
    <property type="entry name" value="SRI"/>
</dbReference>
<keyword evidence="4" id="KW-1185">Reference proteome</keyword>
<feature type="domain" description="Set2 Rpb1 interacting" evidence="3">
    <location>
        <begin position="374"/>
        <end position="438"/>
    </location>
</feature>
<evidence type="ECO:0000256" key="2">
    <source>
        <dbReference type="ARBA" id="ARBA00023242"/>
    </source>
</evidence>
<protein>
    <submittedName>
        <fullName evidence="5">Uncharacterized protein LOC113499333</fullName>
    </submittedName>
</protein>
<dbReference type="GO" id="GO:0005694">
    <property type="term" value="C:chromosome"/>
    <property type="evidence" value="ECO:0007669"/>
    <property type="project" value="InterPro"/>
</dbReference>
<name>A0A7E5W4M8_TRINI</name>
<dbReference type="KEGG" id="tnl:113499333"/>